<evidence type="ECO:0008006" key="8">
    <source>
        <dbReference type="Google" id="ProtNLM"/>
    </source>
</evidence>
<dbReference type="EMBL" id="BJCL01000019">
    <property type="protein sequence ID" value="GCL65745.1"/>
    <property type="molecule type" value="Genomic_DNA"/>
</dbReference>
<dbReference type="SUPFAM" id="SSF54523">
    <property type="entry name" value="Pili subunits"/>
    <property type="match status" value="1"/>
</dbReference>
<dbReference type="PRINTS" id="PR00885">
    <property type="entry name" value="BCTERIALGSPH"/>
</dbReference>
<organism evidence="6 7">
    <name type="scientific">Pseudaquabacterium pictum</name>
    <dbReference type="NCBI Taxonomy" id="2315236"/>
    <lineage>
        <taxon>Bacteria</taxon>
        <taxon>Pseudomonadati</taxon>
        <taxon>Pseudomonadota</taxon>
        <taxon>Betaproteobacteria</taxon>
        <taxon>Burkholderiales</taxon>
        <taxon>Sphaerotilaceae</taxon>
        <taxon>Pseudaquabacterium</taxon>
    </lineage>
</organism>
<accession>A0A480B1K6</accession>
<evidence type="ECO:0000256" key="5">
    <source>
        <dbReference type="ARBA" id="ARBA00023136"/>
    </source>
</evidence>
<dbReference type="GO" id="GO:0015628">
    <property type="term" value="P:protein secretion by the type II secretion system"/>
    <property type="evidence" value="ECO:0007669"/>
    <property type="project" value="InterPro"/>
</dbReference>
<evidence type="ECO:0000256" key="4">
    <source>
        <dbReference type="ARBA" id="ARBA00022989"/>
    </source>
</evidence>
<dbReference type="GO" id="GO:0015627">
    <property type="term" value="C:type II protein secretion system complex"/>
    <property type="evidence" value="ECO:0007669"/>
    <property type="project" value="InterPro"/>
</dbReference>
<dbReference type="InterPro" id="IPR045584">
    <property type="entry name" value="Pilin-like"/>
</dbReference>
<evidence type="ECO:0000256" key="3">
    <source>
        <dbReference type="ARBA" id="ARBA00022692"/>
    </source>
</evidence>
<dbReference type="InterPro" id="IPR012902">
    <property type="entry name" value="N_methyl_site"/>
</dbReference>
<dbReference type="GO" id="GO:0016020">
    <property type="term" value="C:membrane"/>
    <property type="evidence" value="ECO:0007669"/>
    <property type="project" value="UniProtKB-SubCell"/>
</dbReference>
<keyword evidence="3" id="KW-0812">Transmembrane</keyword>
<dbReference type="RefSeq" id="WP_228027286.1">
    <property type="nucleotide sequence ID" value="NZ_BJCL01000019.1"/>
</dbReference>
<dbReference type="NCBIfam" id="TIGR02532">
    <property type="entry name" value="IV_pilin_GFxxxE"/>
    <property type="match status" value="1"/>
</dbReference>
<proteinExistence type="predicted"/>
<dbReference type="AlphaFoldDB" id="A0A480B1K6"/>
<protein>
    <recommendedName>
        <fullName evidence="8">Type II secretion system protein GspH</fullName>
    </recommendedName>
</protein>
<dbReference type="InterPro" id="IPR002416">
    <property type="entry name" value="T2SS_protein-GspH"/>
</dbReference>
<name>A0A480B1K6_9BURK</name>
<dbReference type="PROSITE" id="PS00409">
    <property type="entry name" value="PROKAR_NTER_METHYL"/>
    <property type="match status" value="1"/>
</dbReference>
<comment type="subcellular location">
    <subcellularLocation>
        <location evidence="1">Membrane</location>
        <topology evidence="1">Single-pass membrane protein</topology>
    </subcellularLocation>
</comment>
<evidence type="ECO:0000256" key="2">
    <source>
        <dbReference type="ARBA" id="ARBA00022481"/>
    </source>
</evidence>
<sequence length="163" mass="16724">MAGPRGFTLIELLLVLLLIAMASGLVSLSLRDGGQASLEREAERLAALLEAGRAEARASGVAVRFELVPPGERTADGDARFRFVGLLPGSLPGSGTRPGQWLDPAVTARIDNAGALRLGPEPLIGAQRITLSLDGQQRVLATDGLAPFAVADPAVADAASAPP</sequence>
<keyword evidence="5" id="KW-0472">Membrane</keyword>
<evidence type="ECO:0000256" key="1">
    <source>
        <dbReference type="ARBA" id="ARBA00004167"/>
    </source>
</evidence>
<comment type="caution">
    <text evidence="6">The sequence shown here is derived from an EMBL/GenBank/DDBJ whole genome shotgun (WGS) entry which is preliminary data.</text>
</comment>
<evidence type="ECO:0000313" key="6">
    <source>
        <dbReference type="EMBL" id="GCL65745.1"/>
    </source>
</evidence>
<dbReference type="Proteomes" id="UP000301751">
    <property type="component" value="Unassembled WGS sequence"/>
</dbReference>
<keyword evidence="2" id="KW-0488">Methylation</keyword>
<gene>
    <name evidence="6" type="ORF">AQPW35_48260</name>
</gene>
<reference evidence="7" key="1">
    <citation type="submission" date="2019-03" db="EMBL/GenBank/DDBJ databases">
        <title>Aquabacterium pictum sp.nov., the first bacteriochlorophyll a-containing freshwater bacterium in the genus Aquabacterium of the class Betaproteobacteria.</title>
        <authorList>
            <person name="Hirose S."/>
            <person name="Tank M."/>
            <person name="Hara E."/>
            <person name="Tamaki H."/>
            <person name="Takaichi S."/>
            <person name="Haruta S."/>
            <person name="Hanada S."/>
        </authorList>
    </citation>
    <scope>NUCLEOTIDE SEQUENCE [LARGE SCALE GENOMIC DNA]</scope>
    <source>
        <strain evidence="7">W35</strain>
    </source>
</reference>
<keyword evidence="7" id="KW-1185">Reference proteome</keyword>
<dbReference type="Pfam" id="PF07963">
    <property type="entry name" value="N_methyl"/>
    <property type="match status" value="1"/>
</dbReference>
<evidence type="ECO:0000313" key="7">
    <source>
        <dbReference type="Proteomes" id="UP000301751"/>
    </source>
</evidence>
<keyword evidence="4" id="KW-1133">Transmembrane helix</keyword>